<accession>A0A6A6BBS1</accession>
<protein>
    <submittedName>
        <fullName evidence="1">Uncharacterized protein</fullName>
    </submittedName>
</protein>
<dbReference type="GO" id="GO:0005840">
    <property type="term" value="C:ribosome"/>
    <property type="evidence" value="ECO:0007669"/>
    <property type="project" value="InterPro"/>
</dbReference>
<evidence type="ECO:0000313" key="2">
    <source>
        <dbReference type="Proteomes" id="UP000799438"/>
    </source>
</evidence>
<reference evidence="1" key="1">
    <citation type="journal article" date="2020" name="Stud. Mycol.">
        <title>101 Dothideomycetes genomes: a test case for predicting lifestyles and emergence of pathogens.</title>
        <authorList>
            <person name="Haridas S."/>
            <person name="Albert R."/>
            <person name="Binder M."/>
            <person name="Bloem J."/>
            <person name="Labutti K."/>
            <person name="Salamov A."/>
            <person name="Andreopoulos B."/>
            <person name="Baker S."/>
            <person name="Barry K."/>
            <person name="Bills G."/>
            <person name="Bluhm B."/>
            <person name="Cannon C."/>
            <person name="Castanera R."/>
            <person name="Culley D."/>
            <person name="Daum C."/>
            <person name="Ezra D."/>
            <person name="Gonzalez J."/>
            <person name="Henrissat B."/>
            <person name="Kuo A."/>
            <person name="Liang C."/>
            <person name="Lipzen A."/>
            <person name="Lutzoni F."/>
            <person name="Magnuson J."/>
            <person name="Mondo S."/>
            <person name="Nolan M."/>
            <person name="Ohm R."/>
            <person name="Pangilinan J."/>
            <person name="Park H.-J."/>
            <person name="Ramirez L."/>
            <person name="Alfaro M."/>
            <person name="Sun H."/>
            <person name="Tritt A."/>
            <person name="Yoshinaga Y."/>
            <person name="Zwiers L.-H."/>
            <person name="Turgeon B."/>
            <person name="Goodwin S."/>
            <person name="Spatafora J."/>
            <person name="Crous P."/>
            <person name="Grigoriev I."/>
        </authorList>
    </citation>
    <scope>NUCLEOTIDE SEQUENCE</scope>
    <source>
        <strain evidence="1">CBS 121167</strain>
    </source>
</reference>
<dbReference type="GO" id="GO:0003735">
    <property type="term" value="F:structural constituent of ribosome"/>
    <property type="evidence" value="ECO:0007669"/>
    <property type="project" value="InterPro"/>
</dbReference>
<evidence type="ECO:0000313" key="1">
    <source>
        <dbReference type="EMBL" id="KAF2140813.1"/>
    </source>
</evidence>
<dbReference type="PROSITE" id="PS00962">
    <property type="entry name" value="RIBOSOMAL_S2_1"/>
    <property type="match status" value="1"/>
</dbReference>
<dbReference type="EMBL" id="ML995488">
    <property type="protein sequence ID" value="KAF2140813.1"/>
    <property type="molecule type" value="Genomic_DNA"/>
</dbReference>
<keyword evidence="2" id="KW-1185">Reference proteome</keyword>
<proteinExistence type="predicted"/>
<dbReference type="GeneID" id="54298108"/>
<dbReference type="RefSeq" id="XP_033396526.1">
    <property type="nucleotide sequence ID" value="XM_033540612.1"/>
</dbReference>
<sequence length="201" mass="23531">MELDLEAWEAYRHLSLFDRAIMKQLLEASAYLGHGYTTEYWTESLTKVSPQPFTELTINPLYKLEHELFRAELVQLKKQLSSLSTALKIVMGEDLEFAKSERYKRRILFGPGNASHPDPDRKFANRRAKLYEHKKSWPEMESNNPASQSARTEIQSLMDAFRAGISQAYNNITKNNFGPGWRKETIFHDPRRWPATWDFRC</sequence>
<dbReference type="GO" id="GO:0006412">
    <property type="term" value="P:translation"/>
    <property type="evidence" value="ECO:0007669"/>
    <property type="project" value="InterPro"/>
</dbReference>
<dbReference type="InterPro" id="IPR018130">
    <property type="entry name" value="Ribosomal_uS2_CS"/>
</dbReference>
<name>A0A6A6BBS1_9PEZI</name>
<gene>
    <name evidence="1" type="ORF">K452DRAFT_288233</name>
</gene>
<dbReference type="AlphaFoldDB" id="A0A6A6BBS1"/>
<organism evidence="1 2">
    <name type="scientific">Aplosporella prunicola CBS 121167</name>
    <dbReference type="NCBI Taxonomy" id="1176127"/>
    <lineage>
        <taxon>Eukaryota</taxon>
        <taxon>Fungi</taxon>
        <taxon>Dikarya</taxon>
        <taxon>Ascomycota</taxon>
        <taxon>Pezizomycotina</taxon>
        <taxon>Dothideomycetes</taxon>
        <taxon>Dothideomycetes incertae sedis</taxon>
        <taxon>Botryosphaeriales</taxon>
        <taxon>Aplosporellaceae</taxon>
        <taxon>Aplosporella</taxon>
    </lineage>
</organism>
<dbReference type="Proteomes" id="UP000799438">
    <property type="component" value="Unassembled WGS sequence"/>
</dbReference>